<keyword evidence="1" id="KW-0812">Transmembrane</keyword>
<feature type="transmembrane region" description="Helical" evidence="1">
    <location>
        <begin position="85"/>
        <end position="104"/>
    </location>
</feature>
<comment type="caution">
    <text evidence="2">The sequence shown here is derived from an EMBL/GenBank/DDBJ whole genome shotgun (WGS) entry which is preliminary data.</text>
</comment>
<gene>
    <name evidence="2" type="ORF">ACH5RR_035992</name>
</gene>
<keyword evidence="1" id="KW-0472">Membrane</keyword>
<dbReference type="EMBL" id="JBJUIK010000015">
    <property type="protein sequence ID" value="KAL3501543.1"/>
    <property type="molecule type" value="Genomic_DNA"/>
</dbReference>
<organism evidence="2 3">
    <name type="scientific">Cinchona calisaya</name>
    <dbReference type="NCBI Taxonomy" id="153742"/>
    <lineage>
        <taxon>Eukaryota</taxon>
        <taxon>Viridiplantae</taxon>
        <taxon>Streptophyta</taxon>
        <taxon>Embryophyta</taxon>
        <taxon>Tracheophyta</taxon>
        <taxon>Spermatophyta</taxon>
        <taxon>Magnoliopsida</taxon>
        <taxon>eudicotyledons</taxon>
        <taxon>Gunneridae</taxon>
        <taxon>Pentapetalae</taxon>
        <taxon>asterids</taxon>
        <taxon>lamiids</taxon>
        <taxon>Gentianales</taxon>
        <taxon>Rubiaceae</taxon>
        <taxon>Cinchonoideae</taxon>
        <taxon>Cinchoneae</taxon>
        <taxon>Cinchona</taxon>
    </lineage>
</organism>
<evidence type="ECO:0000256" key="1">
    <source>
        <dbReference type="SAM" id="Phobius"/>
    </source>
</evidence>
<dbReference type="AlphaFoldDB" id="A0ABD2Y7F4"/>
<keyword evidence="3" id="KW-1185">Reference proteome</keyword>
<feature type="transmembrane region" description="Helical" evidence="1">
    <location>
        <begin position="52"/>
        <end position="73"/>
    </location>
</feature>
<reference evidence="2 3" key="1">
    <citation type="submission" date="2024-11" db="EMBL/GenBank/DDBJ databases">
        <title>A near-complete genome assembly of Cinchona calisaya.</title>
        <authorList>
            <person name="Lian D.C."/>
            <person name="Zhao X.W."/>
            <person name="Wei L."/>
        </authorList>
    </citation>
    <scope>NUCLEOTIDE SEQUENCE [LARGE SCALE GENOMIC DNA]</scope>
    <source>
        <tissue evidence="2">Nenye</tissue>
    </source>
</reference>
<sequence length="110" mass="12495">MFSSTRFDEIGEDGLTSTVLEKKIKSLFQDIKSWRAERSQFEKTVLDQQKSYMLQVSCIMFSYVVLSIVLHQAEVKFSCRSGQMYSLLALSITVTIICILLSTVHGNTLC</sequence>
<protein>
    <submittedName>
        <fullName evidence="2">Uncharacterized protein</fullName>
    </submittedName>
</protein>
<dbReference type="Proteomes" id="UP001630127">
    <property type="component" value="Unassembled WGS sequence"/>
</dbReference>
<evidence type="ECO:0000313" key="3">
    <source>
        <dbReference type="Proteomes" id="UP001630127"/>
    </source>
</evidence>
<accession>A0ABD2Y7F4</accession>
<evidence type="ECO:0000313" key="2">
    <source>
        <dbReference type="EMBL" id="KAL3501543.1"/>
    </source>
</evidence>
<proteinExistence type="predicted"/>
<keyword evidence="1" id="KW-1133">Transmembrane helix</keyword>
<name>A0ABD2Y7F4_9GENT</name>